<evidence type="ECO:0000259" key="4">
    <source>
        <dbReference type="Pfam" id="PF13519"/>
    </source>
</evidence>
<dbReference type="Pfam" id="PF13519">
    <property type="entry name" value="VWA_2"/>
    <property type="match status" value="1"/>
</dbReference>
<evidence type="ECO:0000256" key="3">
    <source>
        <dbReference type="SAM" id="Phobius"/>
    </source>
</evidence>
<feature type="transmembrane region" description="Helical" evidence="3">
    <location>
        <begin position="7"/>
        <end position="27"/>
    </location>
</feature>
<keyword evidence="3" id="KW-0472">Membrane</keyword>
<accession>Q31JK4</accession>
<evidence type="ECO:0000256" key="2">
    <source>
        <dbReference type="SAM" id="MobiDB-lite"/>
    </source>
</evidence>
<sequence length="664" mass="73834">MEATLHFLRPLWLIGFIPTFWLIWKLWQMTGQKGAWNHIIAPQFRSVLLGKKSDESFFPWAALGLALLWSIMIIALSGPTWQKVELPAEKNRQGSVILLDLSLSMLADDLKPNRLSRVRYKILDLLKAHPEINMGMVAYAGTAHTIAPISEDNQTLQSLTPTLTPLIMPRFGADALAGFKKANALLQGAKVQKGHIIWITDDIEKPEINTIAQFVKQHHISLSILVVGTADGGPIKVPDYGLVKEEDGRIVMAKVPFKDFYTLSQRTQANISTLTMQQTDMADLLPNVLMQAARSNEKDAASEKTLTSWLDSGAYLLFVILPLAALAFRRGWAFSWIGIGLATLLLPALMLNPSSSFAKENKPESDSSTAFSDVFKSPDQQGYEKWQQQDYQTAADRFEDPLWKGASLYRQGKYKEAIKQFSLDKSAKGRYNQGNALAKQGDFKAAKEQYQKALKQDPNMLNAKKNLTLMDKILASQKKSAANNNTKDQKQSKQGKSPGNANPDGDSPKNKTANGSQSGQQGRQDPNASETGSGNQQNDLNKPYQPNPNETKPTSPSENKSNKNTDPADKPPSASQTDLSDGKNSEKNSKSANQATKRLQKSLDSNNNQQASEALTQQQAETQQAQKNWLNQIPDEPGLFLKRKFEYQYQQQGSKTDREPDKIW</sequence>
<dbReference type="InterPro" id="IPR019734">
    <property type="entry name" value="TPR_rpt"/>
</dbReference>
<dbReference type="eggNOG" id="COG0457">
    <property type="taxonomic scope" value="Bacteria"/>
</dbReference>
<dbReference type="OrthoDB" id="9807628at2"/>
<dbReference type="SUPFAM" id="SSF53300">
    <property type="entry name" value="vWA-like"/>
    <property type="match status" value="1"/>
</dbReference>
<feature type="transmembrane region" description="Helical" evidence="3">
    <location>
        <begin position="57"/>
        <end position="76"/>
    </location>
</feature>
<protein>
    <recommendedName>
        <fullName evidence="4">VWFA domain-containing protein</fullName>
    </recommendedName>
</protein>
<keyword evidence="3" id="KW-0812">Transmembrane</keyword>
<dbReference type="Pfam" id="PF00515">
    <property type="entry name" value="TPR_1"/>
    <property type="match status" value="1"/>
</dbReference>
<dbReference type="PROSITE" id="PS50293">
    <property type="entry name" value="TPR_REGION"/>
    <property type="match status" value="1"/>
</dbReference>
<evidence type="ECO:0000313" key="5">
    <source>
        <dbReference type="EMBL" id="ABB40669.1"/>
    </source>
</evidence>
<dbReference type="AlphaFoldDB" id="Q31JK4"/>
<dbReference type="eggNOG" id="COG2304">
    <property type="taxonomic scope" value="Bacteria"/>
</dbReference>
<dbReference type="PROSITE" id="PS50005">
    <property type="entry name" value="TPR"/>
    <property type="match status" value="1"/>
</dbReference>
<evidence type="ECO:0000256" key="1">
    <source>
        <dbReference type="PROSITE-ProRule" id="PRU00339"/>
    </source>
</evidence>
<dbReference type="EMBL" id="CP000109">
    <property type="protein sequence ID" value="ABB40669.1"/>
    <property type="molecule type" value="Genomic_DNA"/>
</dbReference>
<dbReference type="CDD" id="cd00198">
    <property type="entry name" value="vWFA"/>
    <property type="match status" value="1"/>
</dbReference>
<dbReference type="STRING" id="317025.Tcr_0072"/>
<dbReference type="Gene3D" id="3.40.50.410">
    <property type="entry name" value="von Willebrand factor, type A domain"/>
    <property type="match status" value="1"/>
</dbReference>
<feature type="repeat" description="TPR" evidence="1">
    <location>
        <begin position="427"/>
        <end position="460"/>
    </location>
</feature>
<keyword evidence="3" id="KW-1133">Transmembrane helix</keyword>
<dbReference type="InterPro" id="IPR036465">
    <property type="entry name" value="vWFA_dom_sf"/>
</dbReference>
<feature type="compositionally biased region" description="Polar residues" evidence="2">
    <location>
        <begin position="510"/>
        <end position="540"/>
    </location>
</feature>
<organism evidence="5">
    <name type="scientific">Hydrogenovibrio crunogenus (strain DSM 25203 / XCL-2)</name>
    <name type="common">Thiomicrospira crunogena</name>
    <dbReference type="NCBI Taxonomy" id="317025"/>
    <lineage>
        <taxon>Bacteria</taxon>
        <taxon>Pseudomonadati</taxon>
        <taxon>Pseudomonadota</taxon>
        <taxon>Gammaproteobacteria</taxon>
        <taxon>Thiotrichales</taxon>
        <taxon>Piscirickettsiaceae</taxon>
        <taxon>Hydrogenovibrio</taxon>
    </lineage>
</organism>
<dbReference type="SMART" id="SM00028">
    <property type="entry name" value="TPR"/>
    <property type="match status" value="1"/>
</dbReference>
<feature type="compositionally biased region" description="Low complexity" evidence="2">
    <location>
        <begin position="609"/>
        <end position="626"/>
    </location>
</feature>
<dbReference type="PANTHER" id="PTHR22550:SF14">
    <property type="entry name" value="VWFA DOMAIN-CONTAINING PROTEIN"/>
    <property type="match status" value="1"/>
</dbReference>
<feature type="compositionally biased region" description="Basic and acidic residues" evidence="2">
    <location>
        <begin position="580"/>
        <end position="589"/>
    </location>
</feature>
<dbReference type="PANTHER" id="PTHR22550">
    <property type="entry name" value="SPORE GERMINATION PROTEIN"/>
    <property type="match status" value="1"/>
</dbReference>
<feature type="compositionally biased region" description="Polar residues" evidence="2">
    <location>
        <begin position="477"/>
        <end position="500"/>
    </location>
</feature>
<gene>
    <name evidence="5" type="ordered locus">Tcr_0072</name>
</gene>
<dbReference type="InterPro" id="IPR011990">
    <property type="entry name" value="TPR-like_helical_dom_sf"/>
</dbReference>
<dbReference type="HOGENOM" id="CLU_024570_3_1_6"/>
<reference evidence="5" key="1">
    <citation type="submission" date="2006-07" db="EMBL/GenBank/DDBJ databases">
        <title>Complete sequence of Thiomicrospira crunogena XCL-2.</title>
        <authorList>
            <consortium name="US DOE Joint Genome Institute"/>
            <person name="Copeland A."/>
            <person name="Lucas S."/>
            <person name="Lapidus A."/>
            <person name="Barry K."/>
            <person name="Detter J.C."/>
            <person name="Glavina del Rio T."/>
            <person name="Hammon N."/>
            <person name="Israni S."/>
            <person name="Dalin E."/>
            <person name="Tice H."/>
            <person name="Pitluck S."/>
            <person name="Chain P."/>
            <person name="Malfatti S."/>
            <person name="Shin M."/>
            <person name="Vergez L."/>
            <person name="Schmutz J."/>
            <person name="Larimer F."/>
            <person name="Land M."/>
            <person name="Hauser L."/>
            <person name="Kyrpides N."/>
            <person name="Lykidis A."/>
            <person name="Scott K.M."/>
            <person name="Sievert S."/>
            <person name="Kerfeld C."/>
            <person name="Freyermuth S."/>
            <person name="Dobrinski K."/>
            <person name="Boller A."/>
            <person name="Fitzpatrick K."/>
            <person name="Thoma P."/>
            <person name="Moore J."/>
            <person name="Richardson P."/>
        </authorList>
    </citation>
    <scope>NUCLEOTIDE SEQUENCE</scope>
    <source>
        <strain evidence="5">XCL-2</strain>
    </source>
</reference>
<dbReference type="SUPFAM" id="SSF48452">
    <property type="entry name" value="TPR-like"/>
    <property type="match status" value="1"/>
</dbReference>
<feature type="transmembrane region" description="Helical" evidence="3">
    <location>
        <begin position="308"/>
        <end position="328"/>
    </location>
</feature>
<keyword evidence="1" id="KW-0802">TPR repeat</keyword>
<proteinExistence type="predicted"/>
<dbReference type="InterPro" id="IPR002035">
    <property type="entry name" value="VWF_A"/>
</dbReference>
<name>Q31JK4_HYDCU</name>
<feature type="transmembrane region" description="Helical" evidence="3">
    <location>
        <begin position="334"/>
        <end position="352"/>
    </location>
</feature>
<feature type="compositionally biased region" description="Polar residues" evidence="2">
    <location>
        <begin position="590"/>
        <end position="608"/>
    </location>
</feature>
<feature type="compositionally biased region" description="Basic and acidic residues" evidence="2">
    <location>
        <begin position="560"/>
        <end position="569"/>
    </location>
</feature>
<dbReference type="InterPro" id="IPR050768">
    <property type="entry name" value="UPF0353/GerABKA_families"/>
</dbReference>
<dbReference type="KEGG" id="tcx:Tcr_0072"/>
<feature type="region of interest" description="Disordered" evidence="2">
    <location>
        <begin position="472"/>
        <end position="634"/>
    </location>
</feature>
<feature type="domain" description="VWFA" evidence="4">
    <location>
        <begin position="96"/>
        <end position="202"/>
    </location>
</feature>
<feature type="compositionally biased region" description="Polar residues" evidence="2">
    <location>
        <begin position="547"/>
        <end position="559"/>
    </location>
</feature>
<dbReference type="Gene3D" id="1.25.40.10">
    <property type="entry name" value="Tetratricopeptide repeat domain"/>
    <property type="match status" value="1"/>
</dbReference>